<reference evidence="1" key="1">
    <citation type="submission" date="2020-11" db="EMBL/GenBank/DDBJ databases">
        <authorList>
            <consortium name="DOE Joint Genome Institute"/>
            <person name="Ahrendt S."/>
            <person name="Riley R."/>
            <person name="Andreopoulos W."/>
            <person name="Labutti K."/>
            <person name="Pangilinan J."/>
            <person name="Ruiz-Duenas F.J."/>
            <person name="Barrasa J.M."/>
            <person name="Sanchez-Garcia M."/>
            <person name="Camarero S."/>
            <person name="Miyauchi S."/>
            <person name="Serrano A."/>
            <person name="Linde D."/>
            <person name="Babiker R."/>
            <person name="Drula E."/>
            <person name="Ayuso-Fernandez I."/>
            <person name="Pacheco R."/>
            <person name="Padilla G."/>
            <person name="Ferreira P."/>
            <person name="Barriuso J."/>
            <person name="Kellner H."/>
            <person name="Castanera R."/>
            <person name="Alfaro M."/>
            <person name="Ramirez L."/>
            <person name="Pisabarro A.G."/>
            <person name="Kuo A."/>
            <person name="Tritt A."/>
            <person name="Lipzen A."/>
            <person name="He G."/>
            <person name="Yan M."/>
            <person name="Ng V."/>
            <person name="Cullen D."/>
            <person name="Martin F."/>
            <person name="Rosso M.-N."/>
            <person name="Henrissat B."/>
            <person name="Hibbett D."/>
            <person name="Martinez A.T."/>
            <person name="Grigoriev I.V."/>
        </authorList>
    </citation>
    <scope>NUCLEOTIDE SEQUENCE</scope>
    <source>
        <strain evidence="1">CBS 506.95</strain>
    </source>
</reference>
<keyword evidence="2" id="KW-1185">Reference proteome</keyword>
<gene>
    <name evidence="1" type="ORF">CPB83DRAFT_858841</name>
</gene>
<evidence type="ECO:0000313" key="1">
    <source>
        <dbReference type="EMBL" id="KAF9525915.1"/>
    </source>
</evidence>
<dbReference type="Proteomes" id="UP000807306">
    <property type="component" value="Unassembled WGS sequence"/>
</dbReference>
<sequence length="90" mass="10854">MHCFFSAAKCDKFPGQHFSRRWLRRQSSTREYLRKALLQRIQLSKVSVLLRRRFCLFAGFFSCTQPYLRDVDKKAIWKATKYIESDRAEE</sequence>
<accession>A0A9P6EBB7</accession>
<proteinExistence type="predicted"/>
<evidence type="ECO:0000313" key="2">
    <source>
        <dbReference type="Proteomes" id="UP000807306"/>
    </source>
</evidence>
<name>A0A9P6EBB7_9AGAR</name>
<dbReference type="AlphaFoldDB" id="A0A9P6EBB7"/>
<comment type="caution">
    <text evidence="1">The sequence shown here is derived from an EMBL/GenBank/DDBJ whole genome shotgun (WGS) entry which is preliminary data.</text>
</comment>
<protein>
    <submittedName>
        <fullName evidence="1">Uncharacterized protein</fullName>
    </submittedName>
</protein>
<dbReference type="EMBL" id="MU157878">
    <property type="protein sequence ID" value="KAF9525915.1"/>
    <property type="molecule type" value="Genomic_DNA"/>
</dbReference>
<organism evidence="1 2">
    <name type="scientific">Crepidotus variabilis</name>
    <dbReference type="NCBI Taxonomy" id="179855"/>
    <lineage>
        <taxon>Eukaryota</taxon>
        <taxon>Fungi</taxon>
        <taxon>Dikarya</taxon>
        <taxon>Basidiomycota</taxon>
        <taxon>Agaricomycotina</taxon>
        <taxon>Agaricomycetes</taxon>
        <taxon>Agaricomycetidae</taxon>
        <taxon>Agaricales</taxon>
        <taxon>Agaricineae</taxon>
        <taxon>Crepidotaceae</taxon>
        <taxon>Crepidotus</taxon>
    </lineage>
</organism>